<protein>
    <submittedName>
        <fullName evidence="1">Uncharacterized protein</fullName>
    </submittedName>
</protein>
<organism evidence="1 2">
    <name type="scientific">Gulo gulo</name>
    <name type="common">Wolverine</name>
    <name type="synonym">Gluton</name>
    <dbReference type="NCBI Taxonomy" id="48420"/>
    <lineage>
        <taxon>Eukaryota</taxon>
        <taxon>Metazoa</taxon>
        <taxon>Chordata</taxon>
        <taxon>Craniata</taxon>
        <taxon>Vertebrata</taxon>
        <taxon>Euteleostomi</taxon>
        <taxon>Mammalia</taxon>
        <taxon>Eutheria</taxon>
        <taxon>Laurasiatheria</taxon>
        <taxon>Carnivora</taxon>
        <taxon>Caniformia</taxon>
        <taxon>Musteloidea</taxon>
        <taxon>Mustelidae</taxon>
        <taxon>Guloninae</taxon>
        <taxon>Gulo</taxon>
    </lineage>
</organism>
<evidence type="ECO:0000313" key="2">
    <source>
        <dbReference type="Proteomes" id="UP000269945"/>
    </source>
</evidence>
<evidence type="ECO:0000313" key="1">
    <source>
        <dbReference type="EMBL" id="VCX31680.1"/>
    </source>
</evidence>
<keyword evidence="2" id="KW-1185">Reference proteome</keyword>
<comment type="caution">
    <text evidence="1">The sequence shown here is derived from an EMBL/GenBank/DDBJ whole genome shotgun (WGS) entry which is preliminary data.</text>
</comment>
<name>A0A9X9M4C1_GULGU</name>
<accession>A0A9X9M4C1</accession>
<reference evidence="1 2" key="1">
    <citation type="submission" date="2018-10" db="EMBL/GenBank/DDBJ databases">
        <authorList>
            <person name="Ekblom R."/>
            <person name="Jareborg N."/>
        </authorList>
    </citation>
    <scope>NUCLEOTIDE SEQUENCE [LARGE SCALE GENOMIC DNA]</scope>
    <source>
        <tissue evidence="1">Muscle</tissue>
    </source>
</reference>
<gene>
    <name evidence="1" type="ORF">BN2614_LOCUS1</name>
</gene>
<proteinExistence type="predicted"/>
<dbReference type="EMBL" id="CYRY02042111">
    <property type="protein sequence ID" value="VCX31680.1"/>
    <property type="molecule type" value="Genomic_DNA"/>
</dbReference>
<sequence length="34" mass="3749">MTRTPGPLGDTTPCNAYAPHVARAQVTHWIDKEN</sequence>
<dbReference type="Proteomes" id="UP000269945">
    <property type="component" value="Unassembled WGS sequence"/>
</dbReference>
<dbReference type="AlphaFoldDB" id="A0A9X9M4C1"/>